<protein>
    <submittedName>
        <fullName evidence="1">Uncharacterized protein</fullName>
    </submittedName>
</protein>
<dbReference type="PANTHER" id="PTHR33415">
    <property type="entry name" value="PROTEIN EMBRYO DEFECTIVE 514"/>
    <property type="match status" value="1"/>
</dbReference>
<comment type="caution">
    <text evidence="1">The sequence shown here is derived from an EMBL/GenBank/DDBJ whole genome shotgun (WGS) entry which is preliminary data.</text>
</comment>
<proteinExistence type="predicted"/>
<organism evidence="1 2">
    <name type="scientific">Xanthoceras sorbifolium</name>
    <dbReference type="NCBI Taxonomy" id="99658"/>
    <lineage>
        <taxon>Eukaryota</taxon>
        <taxon>Viridiplantae</taxon>
        <taxon>Streptophyta</taxon>
        <taxon>Embryophyta</taxon>
        <taxon>Tracheophyta</taxon>
        <taxon>Spermatophyta</taxon>
        <taxon>Magnoliopsida</taxon>
        <taxon>eudicotyledons</taxon>
        <taxon>Gunneridae</taxon>
        <taxon>Pentapetalae</taxon>
        <taxon>rosids</taxon>
        <taxon>malvids</taxon>
        <taxon>Sapindales</taxon>
        <taxon>Sapindaceae</taxon>
        <taxon>Xanthoceroideae</taxon>
        <taxon>Xanthoceras</taxon>
    </lineage>
</organism>
<dbReference type="EMBL" id="JAFEMO010000014">
    <property type="protein sequence ID" value="KAH7548553.1"/>
    <property type="molecule type" value="Genomic_DNA"/>
</dbReference>
<keyword evidence="2" id="KW-1185">Reference proteome</keyword>
<evidence type="ECO:0000313" key="2">
    <source>
        <dbReference type="Proteomes" id="UP000827721"/>
    </source>
</evidence>
<evidence type="ECO:0000313" key="1">
    <source>
        <dbReference type="EMBL" id="KAH7548553.1"/>
    </source>
</evidence>
<dbReference type="InterPro" id="IPR044673">
    <property type="entry name" value="DCL-like"/>
</dbReference>
<gene>
    <name evidence="1" type="ORF">JRO89_XS14G0163500</name>
</gene>
<reference evidence="1 2" key="1">
    <citation type="submission" date="2021-02" db="EMBL/GenBank/DDBJ databases">
        <title>Plant Genome Project.</title>
        <authorList>
            <person name="Zhang R.-G."/>
        </authorList>
    </citation>
    <scope>NUCLEOTIDE SEQUENCE [LARGE SCALE GENOMIC DNA]</scope>
    <source>
        <tissue evidence="1">Leaves</tissue>
    </source>
</reference>
<dbReference type="Proteomes" id="UP000827721">
    <property type="component" value="Unassembled WGS sequence"/>
</dbReference>
<dbReference type="Gene3D" id="3.10.450.40">
    <property type="match status" value="1"/>
</dbReference>
<dbReference type="PANTHER" id="PTHR33415:SF24">
    <property type="entry name" value="DNA-DIRECTED RNA POLYMERASE"/>
    <property type="match status" value="1"/>
</dbReference>
<sequence length="107" mass="11939">MTWIRNPSMYRKGALALDVVIEKSVVKQSGDAWRIVTDSCLPFRYNDGDPISADDQSFIIDNVFNYHPDKAAKMGAGIGQIMVNVFNCHPVLLCGIDRWSETGFLVS</sequence>
<accession>A0ABQ8H5F6</accession>
<name>A0ABQ8H5F6_9ROSI</name>
<dbReference type="Pfam" id="PF11523">
    <property type="entry name" value="DUF3223"/>
    <property type="match status" value="1"/>
</dbReference>